<keyword evidence="2" id="KW-1185">Reference proteome</keyword>
<dbReference type="STRING" id="72664.V4L9T6"/>
<accession>V4L9T6</accession>
<reference evidence="1 2" key="1">
    <citation type="journal article" date="2013" name="Front. Plant Sci.">
        <title>The Reference Genome of the Halophytic Plant Eutrema salsugineum.</title>
        <authorList>
            <person name="Yang R."/>
            <person name="Jarvis D.E."/>
            <person name="Chen H."/>
            <person name="Beilstein M.A."/>
            <person name="Grimwood J."/>
            <person name="Jenkins J."/>
            <person name="Shu S."/>
            <person name="Prochnik S."/>
            <person name="Xin M."/>
            <person name="Ma C."/>
            <person name="Schmutz J."/>
            <person name="Wing R.A."/>
            <person name="Mitchell-Olds T."/>
            <person name="Schumaker K.S."/>
            <person name="Wang X."/>
        </authorList>
    </citation>
    <scope>NUCLEOTIDE SEQUENCE [LARGE SCALE GENOMIC DNA]</scope>
</reference>
<feature type="non-terminal residue" evidence="1">
    <location>
        <position position="1"/>
    </location>
</feature>
<gene>
    <name evidence="1" type="ORF">EUTSA_v10001766mg</name>
</gene>
<protein>
    <submittedName>
        <fullName evidence="1">Uncharacterized protein</fullName>
    </submittedName>
</protein>
<dbReference type="KEGG" id="eus:EUTSA_v10001766mg"/>
<dbReference type="Pfam" id="PF03140">
    <property type="entry name" value="DUF247"/>
    <property type="match status" value="2"/>
</dbReference>
<dbReference type="Proteomes" id="UP000030689">
    <property type="component" value="Unassembled WGS sequence"/>
</dbReference>
<proteinExistence type="predicted"/>
<organism evidence="1 2">
    <name type="scientific">Eutrema salsugineum</name>
    <name type="common">Saltwater cress</name>
    <name type="synonym">Sisymbrium salsugineum</name>
    <dbReference type="NCBI Taxonomy" id="72664"/>
    <lineage>
        <taxon>Eukaryota</taxon>
        <taxon>Viridiplantae</taxon>
        <taxon>Streptophyta</taxon>
        <taxon>Embryophyta</taxon>
        <taxon>Tracheophyta</taxon>
        <taxon>Spermatophyta</taxon>
        <taxon>Magnoliopsida</taxon>
        <taxon>eudicotyledons</taxon>
        <taxon>Gunneridae</taxon>
        <taxon>Pentapetalae</taxon>
        <taxon>rosids</taxon>
        <taxon>malvids</taxon>
        <taxon>Brassicales</taxon>
        <taxon>Brassicaceae</taxon>
        <taxon>Eutremeae</taxon>
        <taxon>Eutrema</taxon>
    </lineage>
</organism>
<dbReference type="InterPro" id="IPR004158">
    <property type="entry name" value="DUF247_pln"/>
</dbReference>
<dbReference type="PANTHER" id="PTHR31170">
    <property type="entry name" value="BNAC04G53230D PROTEIN"/>
    <property type="match status" value="1"/>
</dbReference>
<dbReference type="OMA" id="HYPFSAY"/>
<sequence>YLDYMNMELRKKRYLKGIADKYGVQLQTVEEFRRIIERDEQFIRESYAESTGWIKSQDFVEMILHDSVFILGFFIQTGTQKCNRKEDILFEEPCLITTILEDLILLENQEELFEPFLFQLKTEETFRDIILRVFGFEGKLQKDVKLRHFTDLQTRQRKSVDFVNVGEENDLSLVIDFQGGILKMPCFTAEDNTEKVIRNLMALEQCHYPFSAYVCNYIAFLDFLIDTEQDVDLLVKKGSIAEMVNKLCLGIVDYGYYYYEI</sequence>
<evidence type="ECO:0000313" key="1">
    <source>
        <dbReference type="EMBL" id="ESQ39127.1"/>
    </source>
</evidence>
<evidence type="ECO:0000313" key="2">
    <source>
        <dbReference type="Proteomes" id="UP000030689"/>
    </source>
</evidence>
<dbReference type="PANTHER" id="PTHR31170:SF8">
    <property type="entry name" value="EXPRESSED PROTEIN-RELATED"/>
    <property type="match status" value="1"/>
</dbReference>
<dbReference type="Gramene" id="ESQ39127">
    <property type="protein sequence ID" value="ESQ39127"/>
    <property type="gene ID" value="EUTSA_v10001766mg"/>
</dbReference>
<dbReference type="AlphaFoldDB" id="V4L9T6"/>
<name>V4L9T6_EUTSA</name>
<dbReference type="EMBL" id="KI517481">
    <property type="protein sequence ID" value="ESQ39127.1"/>
    <property type="molecule type" value="Genomic_DNA"/>
</dbReference>